<keyword evidence="2" id="KW-0560">Oxidoreductase</keyword>
<dbReference type="InterPro" id="IPR008922">
    <property type="entry name" value="Di-copper_centre_dom_sf"/>
</dbReference>
<dbReference type="Proteomes" id="UP000045706">
    <property type="component" value="Unassembled WGS sequence"/>
</dbReference>
<dbReference type="InterPro" id="IPR002227">
    <property type="entry name" value="Tyrosinase_Cu-bd"/>
</dbReference>
<evidence type="ECO:0000259" key="4">
    <source>
        <dbReference type="PROSITE" id="PS00497"/>
    </source>
</evidence>
<dbReference type="EMBL" id="CVQI01000447">
    <property type="protein sequence ID" value="CRJ96543.1"/>
    <property type="molecule type" value="Genomic_DNA"/>
</dbReference>
<keyword evidence="8" id="KW-1185">Reference proteome</keyword>
<dbReference type="EMBL" id="CVQH01015557">
    <property type="protein sequence ID" value="CRK23334.1"/>
    <property type="molecule type" value="Genomic_DNA"/>
</dbReference>
<dbReference type="Proteomes" id="UP000044602">
    <property type="component" value="Unassembled WGS sequence"/>
</dbReference>
<evidence type="ECO:0000313" key="8">
    <source>
        <dbReference type="Proteomes" id="UP000044602"/>
    </source>
</evidence>
<evidence type="ECO:0000256" key="2">
    <source>
        <dbReference type="ARBA" id="ARBA00023002"/>
    </source>
</evidence>
<proteinExistence type="predicted"/>
<dbReference type="PROSITE" id="PS00497">
    <property type="entry name" value="TYROSINASE_1"/>
    <property type="match status" value="1"/>
</dbReference>
<dbReference type="PANTHER" id="PTHR11474:SF125">
    <property type="entry name" value="N-ACETYL-6-HYDROXYTRYPTOPHAN OXIDASE IVOB-RELATED"/>
    <property type="match status" value="1"/>
</dbReference>
<evidence type="ECO:0000313" key="9">
    <source>
        <dbReference type="Proteomes" id="UP000045706"/>
    </source>
</evidence>
<accession>A0A0G4LN34</accession>
<dbReference type="Gene3D" id="1.10.1280.10">
    <property type="entry name" value="Di-copper center containing domain from catechol oxidase"/>
    <property type="match status" value="1"/>
</dbReference>
<feature type="domain" description="Tyrosinase copper-binding" evidence="4">
    <location>
        <begin position="128"/>
        <end position="145"/>
    </location>
</feature>
<dbReference type="GO" id="GO:0046872">
    <property type="term" value="F:metal ion binding"/>
    <property type="evidence" value="ECO:0007669"/>
    <property type="project" value="UniProtKB-KW"/>
</dbReference>
<dbReference type="STRING" id="100787.A0A0G4LN34"/>
<dbReference type="InterPro" id="IPR050316">
    <property type="entry name" value="Tyrosinase/Hemocyanin"/>
</dbReference>
<dbReference type="PROSITE" id="PS00498">
    <property type="entry name" value="TYROSINASE_2"/>
    <property type="match status" value="1"/>
</dbReference>
<protein>
    <recommendedName>
        <fullName evidence="4 5">Tyrosinase copper-binding domain-containing protein</fullName>
    </recommendedName>
</protein>
<evidence type="ECO:0000256" key="3">
    <source>
        <dbReference type="SAM" id="SignalP"/>
    </source>
</evidence>
<evidence type="ECO:0000259" key="5">
    <source>
        <dbReference type="PROSITE" id="PS00498"/>
    </source>
</evidence>
<dbReference type="PANTHER" id="PTHR11474">
    <property type="entry name" value="TYROSINASE FAMILY MEMBER"/>
    <property type="match status" value="1"/>
</dbReference>
<keyword evidence="1" id="KW-0479">Metal-binding</keyword>
<dbReference type="PRINTS" id="PR00092">
    <property type="entry name" value="TYROSINASE"/>
</dbReference>
<keyword evidence="3" id="KW-0732">Signal</keyword>
<feature type="signal peptide" evidence="3">
    <location>
        <begin position="1"/>
        <end position="18"/>
    </location>
</feature>
<evidence type="ECO:0000313" key="6">
    <source>
        <dbReference type="EMBL" id="CRJ96543.1"/>
    </source>
</evidence>
<dbReference type="GO" id="GO:0016491">
    <property type="term" value="F:oxidoreductase activity"/>
    <property type="evidence" value="ECO:0007669"/>
    <property type="project" value="UniProtKB-KW"/>
</dbReference>
<feature type="domain" description="Tyrosinase copper-binding" evidence="5">
    <location>
        <begin position="322"/>
        <end position="333"/>
    </location>
</feature>
<evidence type="ECO:0000256" key="1">
    <source>
        <dbReference type="ARBA" id="ARBA00022723"/>
    </source>
</evidence>
<gene>
    <name evidence="7" type="ORF">BN1708_003628</name>
    <name evidence="6" type="ORF">BN1723_008635</name>
</gene>
<organism evidence="7 8">
    <name type="scientific">Verticillium longisporum</name>
    <name type="common">Verticillium dahliae var. longisporum</name>
    <dbReference type="NCBI Taxonomy" id="100787"/>
    <lineage>
        <taxon>Eukaryota</taxon>
        <taxon>Fungi</taxon>
        <taxon>Dikarya</taxon>
        <taxon>Ascomycota</taxon>
        <taxon>Pezizomycotina</taxon>
        <taxon>Sordariomycetes</taxon>
        <taxon>Hypocreomycetidae</taxon>
        <taxon>Glomerellales</taxon>
        <taxon>Plectosphaerellaceae</taxon>
        <taxon>Verticillium</taxon>
    </lineage>
</organism>
<reference evidence="8 9" key="1">
    <citation type="submission" date="2015-05" db="EMBL/GenBank/DDBJ databases">
        <authorList>
            <person name="Fogelqvist Johan"/>
        </authorList>
    </citation>
    <scope>NUCLEOTIDE SEQUENCE [LARGE SCALE GENOMIC DNA]</scope>
    <source>
        <strain evidence="7">VL1</strain>
        <strain evidence="6">VL2</strain>
    </source>
</reference>
<feature type="chain" id="PRO_5007405052" description="Tyrosinase copper-binding domain-containing protein" evidence="3">
    <location>
        <begin position="19"/>
        <end position="420"/>
    </location>
</feature>
<dbReference type="AlphaFoldDB" id="A0A0G4LN34"/>
<name>A0A0G4LN34_VERLO</name>
<dbReference type="Pfam" id="PF00264">
    <property type="entry name" value="Tyrosinase"/>
    <property type="match status" value="1"/>
</dbReference>
<evidence type="ECO:0000313" key="7">
    <source>
        <dbReference type="EMBL" id="CRK23334.1"/>
    </source>
</evidence>
<dbReference type="SUPFAM" id="SSF48056">
    <property type="entry name" value="Di-copper centre-containing domain"/>
    <property type="match status" value="1"/>
</dbReference>
<sequence length="420" mass="46311">MRFLSILTSVALTSVALATPVVHPRGDASDEAQVSGLIENIKASVLKSLDEREAKLRKRGEEASCHGRNVVFRREYGSLSEEERLSYINAIKCLQTLPPRTPANVSSGAKSRYDDFVVTHIQQTLTIHYTGCFMPWHRWLLYEYETALRDECNYTGYLPYWDWPRYASAPEKSPIFNGDPYSLGGNGEYVPHEGPVIVPPPGVGGGNISLPAGLGGGFVTTGPFANMTVNLGPVGGLQGTAPGPDGGLGYNPRGLKRDVGPAMNLRYANYTTVLNLLQKPNIEQYRLLSEGVPYTIEIGPHGGIHYTISGDPGGDLFTSPGDPAFYTHHAMMDRMWTLWYDALPVFWSAPTLTFYRQGLDPKSRHCQLNGGNYGHKTWANQPPSEKTRLSDMIDMGYAGDKIMIAEVMDTLSGPFCYFYL</sequence>